<dbReference type="SUPFAM" id="SSF54928">
    <property type="entry name" value="RNA-binding domain, RBD"/>
    <property type="match status" value="1"/>
</dbReference>
<evidence type="ECO:0000256" key="2">
    <source>
        <dbReference type="SAM" id="MobiDB-lite"/>
    </source>
</evidence>
<dbReference type="InterPro" id="IPR052462">
    <property type="entry name" value="SLIRP/GR-RBP-like"/>
</dbReference>
<evidence type="ECO:0000313" key="5">
    <source>
        <dbReference type="Proteomes" id="UP000604083"/>
    </source>
</evidence>
<dbReference type="Gene3D" id="3.30.70.330">
    <property type="match status" value="1"/>
</dbReference>
<evidence type="ECO:0000256" key="1">
    <source>
        <dbReference type="ARBA" id="ARBA00022884"/>
    </source>
</evidence>
<dbReference type="PROSITE" id="PS50102">
    <property type="entry name" value="RRM"/>
    <property type="match status" value="1"/>
</dbReference>
<name>A0A934VMD1_9BACT</name>
<protein>
    <submittedName>
        <fullName evidence="4">RNA-binding protein</fullName>
    </submittedName>
</protein>
<comment type="caution">
    <text evidence="4">The sequence shown here is derived from an EMBL/GenBank/DDBJ whole genome shotgun (WGS) entry which is preliminary data.</text>
</comment>
<dbReference type="InterPro" id="IPR012677">
    <property type="entry name" value="Nucleotide-bd_a/b_plait_sf"/>
</dbReference>
<sequence length="104" mass="11232">MKMYVGNIPFSTSADELKDLFGEFGAVTDVHIPEDRESGRPRGFAFVTVDSKEAMEAAIKDLDGAEFGGRNLRVNEAKPREDRGGGGGGGRGNRDSRGGGRDRW</sequence>
<organism evidence="4 5">
    <name type="scientific">Roseibacillus ishigakijimensis</name>
    <dbReference type="NCBI Taxonomy" id="454146"/>
    <lineage>
        <taxon>Bacteria</taxon>
        <taxon>Pseudomonadati</taxon>
        <taxon>Verrucomicrobiota</taxon>
        <taxon>Verrucomicrobiia</taxon>
        <taxon>Verrucomicrobiales</taxon>
        <taxon>Verrucomicrobiaceae</taxon>
        <taxon>Roseibacillus</taxon>
    </lineage>
</organism>
<accession>A0A934VMD1</accession>
<dbReference type="GO" id="GO:0003723">
    <property type="term" value="F:RNA binding"/>
    <property type="evidence" value="ECO:0007669"/>
    <property type="project" value="UniProtKB-KW"/>
</dbReference>
<dbReference type="EMBL" id="JAENIO010000014">
    <property type="protein sequence ID" value="MBK1833825.1"/>
    <property type="molecule type" value="Genomic_DNA"/>
</dbReference>
<dbReference type="InterPro" id="IPR048289">
    <property type="entry name" value="RRM2_NsCP33-like"/>
</dbReference>
<reference evidence="4" key="1">
    <citation type="submission" date="2021-01" db="EMBL/GenBank/DDBJ databases">
        <title>Modified the classification status of verrucomicrobia.</title>
        <authorList>
            <person name="Feng X."/>
        </authorList>
    </citation>
    <scope>NUCLEOTIDE SEQUENCE</scope>
    <source>
        <strain evidence="4">KCTC 12986</strain>
    </source>
</reference>
<dbReference type="PANTHER" id="PTHR48027">
    <property type="entry name" value="HETEROGENEOUS NUCLEAR RIBONUCLEOPROTEIN 87F-RELATED"/>
    <property type="match status" value="1"/>
</dbReference>
<dbReference type="AlphaFoldDB" id="A0A934VMD1"/>
<dbReference type="SMART" id="SM00360">
    <property type="entry name" value="RRM"/>
    <property type="match status" value="1"/>
</dbReference>
<feature type="compositionally biased region" description="Basic and acidic residues" evidence="2">
    <location>
        <begin position="92"/>
        <end position="104"/>
    </location>
</feature>
<dbReference type="InterPro" id="IPR000504">
    <property type="entry name" value="RRM_dom"/>
</dbReference>
<evidence type="ECO:0000313" key="4">
    <source>
        <dbReference type="EMBL" id="MBK1833825.1"/>
    </source>
</evidence>
<proteinExistence type="predicted"/>
<feature type="region of interest" description="Disordered" evidence="2">
    <location>
        <begin position="68"/>
        <end position="104"/>
    </location>
</feature>
<keyword evidence="5" id="KW-1185">Reference proteome</keyword>
<feature type="domain" description="RRM" evidence="3">
    <location>
        <begin position="1"/>
        <end position="79"/>
    </location>
</feature>
<feature type="compositionally biased region" description="Basic and acidic residues" evidence="2">
    <location>
        <begin position="73"/>
        <end position="84"/>
    </location>
</feature>
<evidence type="ECO:0000259" key="3">
    <source>
        <dbReference type="PROSITE" id="PS50102"/>
    </source>
</evidence>
<dbReference type="RefSeq" id="WP_200391261.1">
    <property type="nucleotide sequence ID" value="NZ_JAENIO010000014.1"/>
</dbReference>
<dbReference type="InterPro" id="IPR035979">
    <property type="entry name" value="RBD_domain_sf"/>
</dbReference>
<keyword evidence="1" id="KW-0694">RNA-binding</keyword>
<dbReference type="Pfam" id="PF00076">
    <property type="entry name" value="RRM_1"/>
    <property type="match status" value="1"/>
</dbReference>
<dbReference type="Proteomes" id="UP000604083">
    <property type="component" value="Unassembled WGS sequence"/>
</dbReference>
<gene>
    <name evidence="4" type="ORF">JIN78_07125</name>
</gene>
<dbReference type="CDD" id="cd21608">
    <property type="entry name" value="RRM2_NsCP33_like"/>
    <property type="match status" value="1"/>
</dbReference>